<keyword evidence="4" id="KW-0799">Topoisomerase</keyword>
<dbReference type="Gene3D" id="3.30.66.10">
    <property type="entry name" value="DNA topoisomerase I domain"/>
    <property type="match status" value="1"/>
</dbReference>
<dbReference type="InterPro" id="IPR049331">
    <property type="entry name" value="Top1B_N_bact"/>
</dbReference>
<dbReference type="InterPro" id="IPR001631">
    <property type="entry name" value="TopoI"/>
</dbReference>
<dbReference type="PRINTS" id="PR00416">
    <property type="entry name" value="EUTPISMRASEI"/>
</dbReference>
<dbReference type="SUPFAM" id="SSF56349">
    <property type="entry name" value="DNA breaking-rejoining enzymes"/>
    <property type="match status" value="1"/>
</dbReference>
<evidence type="ECO:0000259" key="7">
    <source>
        <dbReference type="Pfam" id="PF01028"/>
    </source>
</evidence>
<sequence length="346" mass="38935">MAKLIYVDEQTEGWRRMRRGKGFSYVAQDGSSIRDPEQLARIRKLAIPPAYTDVWICPDPLGHLQATGRDARGRKQYRYHALWQEQQKQAKFERMLEFGRRLPAIRRAVERDLAQRRPGLELVAAAVVRLLDRTGMRIGNDEYSQQNGSYGLTTLKNRHAKASATQLTLHFKGKSGVMQQVAVADRRVARIVQRCQELPGQRLFQFLGEQDELQHLRSDHVNDYLRSLAGEDFTAKDFRTWHASVCAMELALQARAANAEAGRLGEPAIADIVKQVAQRLGNTSAVCRKFYIHPEVLSYCAREAESGSRATRKKVGLSATECALLQLLDTCKPVVRRKAAPALAAA</sequence>
<feature type="domain" description="DNA topoisomerase IB N-terminal" evidence="8">
    <location>
        <begin position="22"/>
        <end position="70"/>
    </location>
</feature>
<dbReference type="InterPro" id="IPR014711">
    <property type="entry name" value="TopoI_cat_a-hlx-sub_euk"/>
</dbReference>
<dbReference type="Gene3D" id="1.10.132.120">
    <property type="match status" value="1"/>
</dbReference>
<feature type="domain" description="DNA topoisomerase I catalytic core eukaryotic-type" evidence="7">
    <location>
        <begin position="84"/>
        <end position="300"/>
    </location>
</feature>
<accession>A0A6N1X1X6</accession>
<evidence type="ECO:0000256" key="6">
    <source>
        <dbReference type="ARBA" id="ARBA00023235"/>
    </source>
</evidence>
<dbReference type="GO" id="GO:0003917">
    <property type="term" value="F:DNA topoisomerase type I (single strand cut, ATP-independent) activity"/>
    <property type="evidence" value="ECO:0007669"/>
    <property type="project" value="UniProtKB-EC"/>
</dbReference>
<dbReference type="AlphaFoldDB" id="A0A6N1X1X6"/>
<dbReference type="EMBL" id="CP054840">
    <property type="protein sequence ID" value="QKV51966.1"/>
    <property type="molecule type" value="Genomic_DNA"/>
</dbReference>
<dbReference type="InterPro" id="IPR013500">
    <property type="entry name" value="TopoI_cat_euk"/>
</dbReference>
<dbReference type="RefSeq" id="WP_175502869.1">
    <property type="nucleotide sequence ID" value="NZ_CAURQT010000009.1"/>
</dbReference>
<organism evidence="9 10">
    <name type="scientific">Comamonas antarctica</name>
    <dbReference type="NCBI Taxonomy" id="2743470"/>
    <lineage>
        <taxon>Bacteria</taxon>
        <taxon>Pseudomonadati</taxon>
        <taxon>Pseudomonadota</taxon>
        <taxon>Betaproteobacteria</taxon>
        <taxon>Burkholderiales</taxon>
        <taxon>Comamonadaceae</taxon>
        <taxon>Comamonas</taxon>
    </lineage>
</organism>
<evidence type="ECO:0000256" key="2">
    <source>
        <dbReference type="ARBA" id="ARBA00006645"/>
    </source>
</evidence>
<evidence type="ECO:0000256" key="4">
    <source>
        <dbReference type="ARBA" id="ARBA00023029"/>
    </source>
</evidence>
<comment type="catalytic activity">
    <reaction evidence="1">
        <text>ATP-independent breakage of single-stranded DNA, followed by passage and rejoining.</text>
        <dbReference type="EC" id="5.6.2.1"/>
    </reaction>
</comment>
<evidence type="ECO:0000256" key="5">
    <source>
        <dbReference type="ARBA" id="ARBA00023125"/>
    </source>
</evidence>
<dbReference type="InterPro" id="IPR011010">
    <property type="entry name" value="DNA_brk_join_enz"/>
</dbReference>
<dbReference type="KEGG" id="aant:HUK68_03095"/>
<protein>
    <recommendedName>
        <fullName evidence="3">DNA topoisomerase</fullName>
        <ecNumber evidence="3">5.6.2.1</ecNumber>
    </recommendedName>
</protein>
<proteinExistence type="inferred from homology"/>
<dbReference type="SUPFAM" id="SSF55869">
    <property type="entry name" value="DNA topoisomerase I domain"/>
    <property type="match status" value="1"/>
</dbReference>
<dbReference type="Pfam" id="PF01028">
    <property type="entry name" value="Topoisom_I"/>
    <property type="match status" value="1"/>
</dbReference>
<dbReference type="Pfam" id="PF21338">
    <property type="entry name" value="Top1B_N_bact"/>
    <property type="match status" value="1"/>
</dbReference>
<gene>
    <name evidence="9" type="ORF">HUK68_03095</name>
</gene>
<evidence type="ECO:0000313" key="9">
    <source>
        <dbReference type="EMBL" id="QKV51966.1"/>
    </source>
</evidence>
<dbReference type="GO" id="GO:0006265">
    <property type="term" value="P:DNA topological change"/>
    <property type="evidence" value="ECO:0007669"/>
    <property type="project" value="InterPro"/>
</dbReference>
<comment type="similarity">
    <text evidence="2">Belongs to the type IB topoisomerase family.</text>
</comment>
<dbReference type="EC" id="5.6.2.1" evidence="3"/>
<dbReference type="PROSITE" id="PS52038">
    <property type="entry name" value="TOPO_IB_2"/>
    <property type="match status" value="1"/>
</dbReference>
<reference evidence="9 10" key="1">
    <citation type="submission" date="2020-06" db="EMBL/GenBank/DDBJ databases">
        <title>Acidovorax antarctica sp. nov., isolated from Corinth ice sheet soil, Antarctic Fields Peninsula.</title>
        <authorList>
            <person name="Xu Q."/>
            <person name="Peng F."/>
        </authorList>
    </citation>
    <scope>NUCLEOTIDE SEQUENCE [LARGE SCALE GENOMIC DNA]</scope>
    <source>
        <strain evidence="9 10">16-35-5</strain>
    </source>
</reference>
<evidence type="ECO:0000313" key="10">
    <source>
        <dbReference type="Proteomes" id="UP000509579"/>
    </source>
</evidence>
<keyword evidence="10" id="KW-1185">Reference proteome</keyword>
<evidence type="ECO:0000256" key="1">
    <source>
        <dbReference type="ARBA" id="ARBA00000213"/>
    </source>
</evidence>
<keyword evidence="6 9" id="KW-0413">Isomerase</keyword>
<evidence type="ECO:0000256" key="3">
    <source>
        <dbReference type="ARBA" id="ARBA00012891"/>
    </source>
</evidence>
<name>A0A6N1X1X6_9BURK</name>
<dbReference type="Proteomes" id="UP000509579">
    <property type="component" value="Chromosome"/>
</dbReference>
<dbReference type="GO" id="GO:0003677">
    <property type="term" value="F:DNA binding"/>
    <property type="evidence" value="ECO:0007669"/>
    <property type="project" value="UniProtKB-KW"/>
</dbReference>
<dbReference type="Gene3D" id="3.90.15.10">
    <property type="entry name" value="Topoisomerase I, Chain A, domain 3"/>
    <property type="match status" value="1"/>
</dbReference>
<keyword evidence="5" id="KW-0238">DNA-binding</keyword>
<evidence type="ECO:0000259" key="8">
    <source>
        <dbReference type="Pfam" id="PF21338"/>
    </source>
</evidence>
<dbReference type="InterPro" id="IPR035447">
    <property type="entry name" value="DNA_topo_I_N_sf"/>
</dbReference>